<dbReference type="InterPro" id="IPR012337">
    <property type="entry name" value="RNaseH-like_sf"/>
</dbReference>
<reference evidence="1 2" key="1">
    <citation type="submission" date="2021-12" db="EMBL/GenBank/DDBJ databases">
        <title>Discovery of the Pendulisporaceae a myxobacterial family with distinct sporulation behavior and unique specialized metabolism.</title>
        <authorList>
            <person name="Garcia R."/>
            <person name="Popoff A."/>
            <person name="Bader C.D."/>
            <person name="Loehr J."/>
            <person name="Walesch S."/>
            <person name="Walt C."/>
            <person name="Boldt J."/>
            <person name="Bunk B."/>
            <person name="Haeckl F.J.F.P.J."/>
            <person name="Gunesch A.P."/>
            <person name="Birkelbach J."/>
            <person name="Nuebel U."/>
            <person name="Pietschmann T."/>
            <person name="Bach T."/>
            <person name="Mueller R."/>
        </authorList>
    </citation>
    <scope>NUCLEOTIDE SEQUENCE [LARGE SCALE GENOMIC DNA]</scope>
    <source>
        <strain evidence="1 2">MSr11954</strain>
    </source>
</reference>
<organism evidence="1 2">
    <name type="scientific">Pendulispora albinea</name>
    <dbReference type="NCBI Taxonomy" id="2741071"/>
    <lineage>
        <taxon>Bacteria</taxon>
        <taxon>Pseudomonadati</taxon>
        <taxon>Myxococcota</taxon>
        <taxon>Myxococcia</taxon>
        <taxon>Myxococcales</taxon>
        <taxon>Sorangiineae</taxon>
        <taxon>Pendulisporaceae</taxon>
        <taxon>Pendulispora</taxon>
    </lineage>
</organism>
<dbReference type="SUPFAM" id="SSF53098">
    <property type="entry name" value="Ribonuclease H-like"/>
    <property type="match status" value="1"/>
</dbReference>
<name>A0ABZ2M751_9BACT</name>
<dbReference type="EMBL" id="CP089984">
    <property type="protein sequence ID" value="WXB18310.1"/>
    <property type="molecule type" value="Genomic_DNA"/>
</dbReference>
<dbReference type="Proteomes" id="UP001370348">
    <property type="component" value="Chromosome"/>
</dbReference>
<protein>
    <recommendedName>
        <fullName evidence="3">PH domain-containing protein</fullName>
    </recommendedName>
</protein>
<accession>A0ABZ2M751</accession>
<evidence type="ECO:0008006" key="3">
    <source>
        <dbReference type="Google" id="ProtNLM"/>
    </source>
</evidence>
<dbReference type="RefSeq" id="WP_394827950.1">
    <property type="nucleotide sequence ID" value="NZ_CP089984.1"/>
</dbReference>
<gene>
    <name evidence="1" type="ORF">LZC94_13745</name>
</gene>
<proteinExistence type="predicted"/>
<sequence>MPLGVLNQQWWIRARRKKRIDCQSRPLEDKETRHWVDAIRDATLALTAGGSKAWFQVDREGDRYWTLKALRDSGEWFTVRSTYAHRFVYAGNLRRLQRLRDVARKGKVRGTVELELRERVHRTARTARVVIRTTSVVLYTKESYSDERMAVLRIPT</sequence>
<keyword evidence="2" id="KW-1185">Reference proteome</keyword>
<evidence type="ECO:0000313" key="2">
    <source>
        <dbReference type="Proteomes" id="UP001370348"/>
    </source>
</evidence>
<evidence type="ECO:0000313" key="1">
    <source>
        <dbReference type="EMBL" id="WXB18310.1"/>
    </source>
</evidence>
<dbReference type="Gene3D" id="3.90.350.10">
    <property type="entry name" value="Transposase Inhibitor Protein From Tn5, Chain A, domain 1"/>
    <property type="match status" value="1"/>
</dbReference>